<feature type="domain" description="Bud22" evidence="3">
    <location>
        <begin position="85"/>
        <end position="545"/>
    </location>
</feature>
<reference evidence="4" key="1">
    <citation type="submission" date="2023-02" db="EMBL/GenBank/DDBJ databases">
        <title>Identification and recombinant expression of a fungal hydrolase from Papiliotrema laurentii that hydrolyzes apple cutin and clears colloidal polyester polyurethane.</title>
        <authorList>
            <consortium name="DOE Joint Genome Institute"/>
            <person name="Roman V.A."/>
            <person name="Bojanowski C."/>
            <person name="Crable B.R."/>
            <person name="Wagner D.N."/>
            <person name="Hung C.S."/>
            <person name="Nadeau L.J."/>
            <person name="Schratz L."/>
            <person name="Haridas S."/>
            <person name="Pangilinan J."/>
            <person name="Lipzen A."/>
            <person name="Na H."/>
            <person name="Yan M."/>
            <person name="Ng V."/>
            <person name="Grigoriev I.V."/>
            <person name="Spatafora J.W."/>
            <person name="Barlow D."/>
            <person name="Biffinger J."/>
            <person name="Kelley-Loughnane N."/>
            <person name="Varaljay V.A."/>
            <person name="Crookes-Goodson W.J."/>
        </authorList>
    </citation>
    <scope>NUCLEOTIDE SEQUENCE</scope>
    <source>
        <strain evidence="4">5307AH</strain>
    </source>
</reference>
<evidence type="ECO:0000313" key="5">
    <source>
        <dbReference type="Proteomes" id="UP001182556"/>
    </source>
</evidence>
<proteinExistence type="predicted"/>
<organism evidence="4 5">
    <name type="scientific">Papiliotrema laurentii</name>
    <name type="common">Cryptococcus laurentii</name>
    <dbReference type="NCBI Taxonomy" id="5418"/>
    <lineage>
        <taxon>Eukaryota</taxon>
        <taxon>Fungi</taxon>
        <taxon>Dikarya</taxon>
        <taxon>Basidiomycota</taxon>
        <taxon>Agaricomycotina</taxon>
        <taxon>Tremellomycetes</taxon>
        <taxon>Tremellales</taxon>
        <taxon>Rhynchogastremaceae</taxon>
        <taxon>Papiliotrema</taxon>
    </lineage>
</organism>
<dbReference type="GO" id="GO:0030686">
    <property type="term" value="C:90S preribosome"/>
    <property type="evidence" value="ECO:0007669"/>
    <property type="project" value="TreeGrafter"/>
</dbReference>
<comment type="caution">
    <text evidence="4">The sequence shown here is derived from an EMBL/GenBank/DDBJ whole genome shotgun (WGS) entry which is preliminary data.</text>
</comment>
<feature type="compositionally biased region" description="Acidic residues" evidence="2">
    <location>
        <begin position="379"/>
        <end position="389"/>
    </location>
</feature>
<feature type="region of interest" description="Disordered" evidence="2">
    <location>
        <begin position="216"/>
        <end position="522"/>
    </location>
</feature>
<feature type="compositionally biased region" description="Low complexity" evidence="2">
    <location>
        <begin position="488"/>
        <end position="515"/>
    </location>
</feature>
<feature type="compositionally biased region" description="Acidic residues" evidence="2">
    <location>
        <begin position="245"/>
        <end position="261"/>
    </location>
</feature>
<accession>A0AAD9CS65</accession>
<dbReference type="Proteomes" id="UP001182556">
    <property type="component" value="Unassembled WGS sequence"/>
</dbReference>
<evidence type="ECO:0000256" key="2">
    <source>
        <dbReference type="SAM" id="MobiDB-lite"/>
    </source>
</evidence>
<feature type="region of interest" description="Disordered" evidence="2">
    <location>
        <begin position="1"/>
        <end position="29"/>
    </location>
</feature>
<evidence type="ECO:0000256" key="1">
    <source>
        <dbReference type="ARBA" id="ARBA00023054"/>
    </source>
</evidence>
<dbReference type="GO" id="GO:0030490">
    <property type="term" value="P:maturation of SSU-rRNA"/>
    <property type="evidence" value="ECO:0007669"/>
    <property type="project" value="TreeGrafter"/>
</dbReference>
<feature type="compositionally biased region" description="Polar residues" evidence="2">
    <location>
        <begin position="224"/>
        <end position="235"/>
    </location>
</feature>
<gene>
    <name evidence="4" type="ORF">DB88DRAFT_548724</name>
</gene>
<feature type="compositionally biased region" description="Acidic residues" evidence="2">
    <location>
        <begin position="313"/>
        <end position="322"/>
    </location>
</feature>
<dbReference type="PANTHER" id="PTHR23325">
    <property type="entry name" value="SERUM RESPONSE FACTOR-BINDING"/>
    <property type="match status" value="1"/>
</dbReference>
<dbReference type="InterPro" id="IPR037393">
    <property type="entry name" value="Bud22/SRFB1"/>
</dbReference>
<dbReference type="AlphaFoldDB" id="A0AAD9CS65"/>
<protein>
    <submittedName>
        <fullName evidence="4">Bud site selection-related protein</fullName>
    </submittedName>
</protein>
<dbReference type="GO" id="GO:0005634">
    <property type="term" value="C:nucleus"/>
    <property type="evidence" value="ECO:0007669"/>
    <property type="project" value="TreeGrafter"/>
</dbReference>
<dbReference type="Pfam" id="PF09073">
    <property type="entry name" value="BUD22"/>
    <property type="match status" value="1"/>
</dbReference>
<evidence type="ECO:0000313" key="4">
    <source>
        <dbReference type="EMBL" id="KAK1920944.1"/>
    </source>
</evidence>
<evidence type="ECO:0000259" key="3">
    <source>
        <dbReference type="Pfam" id="PF09073"/>
    </source>
</evidence>
<keyword evidence="1" id="KW-0175">Coiled coil</keyword>
<feature type="compositionally biased region" description="Acidic residues" evidence="2">
    <location>
        <begin position="273"/>
        <end position="292"/>
    </location>
</feature>
<dbReference type="InterPro" id="IPR015158">
    <property type="entry name" value="Bud22_dom"/>
</dbReference>
<keyword evidence="5" id="KW-1185">Reference proteome</keyword>
<feature type="compositionally biased region" description="Low complexity" evidence="2">
    <location>
        <begin position="332"/>
        <end position="360"/>
    </location>
</feature>
<sequence length="545" mass="57490">MAELAQPEGNKKRKRTGKQREEAKKAAIQAKLAAEEQAKAEGSDAIVAEAEPVEDNAAEEAVTEPAAIAQESGPDLDKIATRIPQALKTLHPTFKQSKTFEVRRLVKKIKFLRNKEGSKDEVADLEAQLSMLSHVSLNPIIQSHLLLKLTKHPKLKHQTLPPAITTLLTPSDVPSTSESQLLRSKVENRLCSSKIVAEAIKTVVAWTVGEEGAKLVKGKPKGETASTAAQPTSKKGPQAARPAEADEESSEGDEQQSDGEDQDGRPRNVVVGSDEESDDEFAQEDVAADEAGWESGSIDGADEGPSRLAPASSDDEASDDDSGSNSETSSLAVPTKKAKTAAGKQTTSTTKSATAKPGKAVTSSTFLPSLSTGFIMGDSDSDPDLDPDVDGAGVVGRKGAERKNRRGQRARQAIWEKKFGKNAKHVVKAREAEKTKERVRKFGPSDQGWGKSTPAEGGDGAVSARPPLPGKGGRGGSYAARGTGRDFSAASTRPAPSTSAPTATAPAARSQPAASGALHPSWEAARLRKQKEMAVAAKPQKIVFD</sequence>
<name>A0AAD9CS65_PAPLA</name>
<feature type="compositionally biased region" description="Polar residues" evidence="2">
    <location>
        <begin position="361"/>
        <end position="372"/>
    </location>
</feature>
<dbReference type="EMBL" id="JAODAN010000012">
    <property type="protein sequence ID" value="KAK1920944.1"/>
    <property type="molecule type" value="Genomic_DNA"/>
</dbReference>
<dbReference type="PANTHER" id="PTHR23325:SF1">
    <property type="entry name" value="SERUM RESPONSE FACTOR-BINDING PROTEIN 1"/>
    <property type="match status" value="1"/>
</dbReference>